<comment type="caution">
    <text evidence="2">The sequence shown here is derived from an EMBL/GenBank/DDBJ whole genome shotgun (WGS) entry which is preliminary data.</text>
</comment>
<organism evidence="2 3">
    <name type="scientific">Nostoc paludosum FACHB-159</name>
    <dbReference type="NCBI Taxonomy" id="2692908"/>
    <lineage>
        <taxon>Bacteria</taxon>
        <taxon>Bacillati</taxon>
        <taxon>Cyanobacteriota</taxon>
        <taxon>Cyanophyceae</taxon>
        <taxon>Nostocales</taxon>
        <taxon>Nostocaceae</taxon>
        <taxon>Nostoc</taxon>
    </lineage>
</organism>
<gene>
    <name evidence="2" type="ORF">H6H03_36130</name>
</gene>
<feature type="region of interest" description="Disordered" evidence="1">
    <location>
        <begin position="67"/>
        <end position="86"/>
    </location>
</feature>
<evidence type="ECO:0000256" key="1">
    <source>
        <dbReference type="SAM" id="MobiDB-lite"/>
    </source>
</evidence>
<evidence type="ECO:0000313" key="3">
    <source>
        <dbReference type="Proteomes" id="UP000637383"/>
    </source>
</evidence>
<dbReference type="Pfam" id="PF05869">
    <property type="entry name" value="Dam"/>
    <property type="match status" value="1"/>
</dbReference>
<dbReference type="EMBL" id="JACJTU010000074">
    <property type="protein sequence ID" value="MBD2739229.1"/>
    <property type="molecule type" value="Genomic_DNA"/>
</dbReference>
<protein>
    <submittedName>
        <fullName evidence="2">Uncharacterized protein</fullName>
    </submittedName>
</protein>
<reference evidence="2 3" key="1">
    <citation type="journal article" date="2020" name="ISME J.">
        <title>Comparative genomics reveals insights into cyanobacterial evolution and habitat adaptation.</title>
        <authorList>
            <person name="Chen M.Y."/>
            <person name="Teng W.K."/>
            <person name="Zhao L."/>
            <person name="Hu C.X."/>
            <person name="Zhou Y.K."/>
            <person name="Han B.P."/>
            <person name="Song L.R."/>
            <person name="Shu W.S."/>
        </authorList>
    </citation>
    <scope>NUCLEOTIDE SEQUENCE [LARGE SCALE GENOMIC DNA]</scope>
    <source>
        <strain evidence="2 3">FACHB-159</strain>
    </source>
</reference>
<evidence type="ECO:0000313" key="2">
    <source>
        <dbReference type="EMBL" id="MBD2739229.1"/>
    </source>
</evidence>
<name>A0ABR8KK07_9NOSO</name>
<dbReference type="RefSeq" id="WP_190959732.1">
    <property type="nucleotide sequence ID" value="NZ_JACJTU010000074.1"/>
</dbReference>
<dbReference type="InterPro" id="IPR008593">
    <property type="entry name" value="Dam_MeTrfase"/>
</dbReference>
<proteinExistence type="predicted"/>
<dbReference type="Proteomes" id="UP000637383">
    <property type="component" value="Unassembled WGS sequence"/>
</dbReference>
<accession>A0ABR8KK07</accession>
<sequence length="86" mass="9561">MKSKSSDCWYTPPEIIALIQSCLNGITLDPCADNGKHIEACQHFTVADDGLSHEWSGRVFMNPPYSWMPKPGSHPPDSATKPCMKR</sequence>
<keyword evidence="3" id="KW-1185">Reference proteome</keyword>